<dbReference type="CDD" id="cd03230">
    <property type="entry name" value="ABC_DR_subfamily_A"/>
    <property type="match status" value="1"/>
</dbReference>
<dbReference type="GO" id="GO:0005524">
    <property type="term" value="F:ATP binding"/>
    <property type="evidence" value="ECO:0007669"/>
    <property type="project" value="UniProtKB-KW"/>
</dbReference>
<evidence type="ECO:0000313" key="7">
    <source>
        <dbReference type="Proteomes" id="UP000681526"/>
    </source>
</evidence>
<dbReference type="SUPFAM" id="SSF52540">
    <property type="entry name" value="P-loop containing nucleoside triphosphate hydrolases"/>
    <property type="match status" value="1"/>
</dbReference>
<dbReference type="InterPro" id="IPR017871">
    <property type="entry name" value="ABC_transporter-like_CS"/>
</dbReference>
<dbReference type="Pfam" id="PF00005">
    <property type="entry name" value="ABC_tran"/>
    <property type="match status" value="1"/>
</dbReference>
<proteinExistence type="predicted"/>
<comment type="caution">
    <text evidence="6">The sequence shown here is derived from an EMBL/GenBank/DDBJ whole genome shotgun (WGS) entry which is preliminary data.</text>
</comment>
<dbReference type="Gene3D" id="3.40.50.300">
    <property type="entry name" value="P-loop containing nucleotide triphosphate hydrolases"/>
    <property type="match status" value="1"/>
</dbReference>
<dbReference type="Proteomes" id="UP000681526">
    <property type="component" value="Unassembled WGS sequence"/>
</dbReference>
<dbReference type="InterPro" id="IPR003593">
    <property type="entry name" value="AAA+_ATPase"/>
</dbReference>
<dbReference type="InterPro" id="IPR003439">
    <property type="entry name" value="ABC_transporter-like_ATP-bd"/>
</dbReference>
<evidence type="ECO:0000259" key="5">
    <source>
        <dbReference type="PROSITE" id="PS50893"/>
    </source>
</evidence>
<reference evidence="6 7" key="1">
    <citation type="submission" date="2021-04" db="EMBL/GenBank/DDBJ databases">
        <authorList>
            <person name="Rakotoarivonina H."/>
        </authorList>
    </citation>
    <scope>NUCLEOTIDE SEQUENCE [LARGE SCALE GENOMIC DNA]</scope>
    <source>
        <strain evidence="6 7">XE</strain>
    </source>
</reference>
<dbReference type="EMBL" id="CAJRAY010000005">
    <property type="protein sequence ID" value="CAG5076980.1"/>
    <property type="molecule type" value="Genomic_DNA"/>
</dbReference>
<protein>
    <submittedName>
        <fullName evidence="6">ABC transporter, ATP-binding protein EcsA</fullName>
    </submittedName>
</protein>
<keyword evidence="1" id="KW-0813">Transport</keyword>
<dbReference type="PANTHER" id="PTHR42939:SF2">
    <property type="entry name" value="ABC-TYPE TRANSPORTER ATP-BINDING PROTEIN ECSA"/>
    <property type="match status" value="1"/>
</dbReference>
<dbReference type="SMART" id="SM00382">
    <property type="entry name" value="AAA"/>
    <property type="match status" value="1"/>
</dbReference>
<dbReference type="PANTHER" id="PTHR42939">
    <property type="entry name" value="ABC TRANSPORTER ATP-BINDING PROTEIN ALBC-RELATED"/>
    <property type="match status" value="1"/>
</dbReference>
<feature type="compositionally biased region" description="Low complexity" evidence="4">
    <location>
        <begin position="93"/>
        <end position="110"/>
    </location>
</feature>
<evidence type="ECO:0000256" key="4">
    <source>
        <dbReference type="SAM" id="MobiDB-lite"/>
    </source>
</evidence>
<organism evidence="6 7">
    <name type="scientific">Thermobacillus xylanilyticus</name>
    <dbReference type="NCBI Taxonomy" id="76633"/>
    <lineage>
        <taxon>Bacteria</taxon>
        <taxon>Bacillati</taxon>
        <taxon>Bacillota</taxon>
        <taxon>Bacilli</taxon>
        <taxon>Bacillales</taxon>
        <taxon>Paenibacillaceae</taxon>
        <taxon>Thermobacillus</taxon>
    </lineage>
</organism>
<dbReference type="PROSITE" id="PS50893">
    <property type="entry name" value="ABC_TRANSPORTER_2"/>
    <property type="match status" value="1"/>
</dbReference>
<evidence type="ECO:0000256" key="1">
    <source>
        <dbReference type="ARBA" id="ARBA00022448"/>
    </source>
</evidence>
<evidence type="ECO:0000313" key="6">
    <source>
        <dbReference type="EMBL" id="CAG5076980.1"/>
    </source>
</evidence>
<dbReference type="RefSeq" id="WP_213483110.1">
    <property type="nucleotide sequence ID" value="NZ_CAJRAY010000005.1"/>
</dbReference>
<feature type="domain" description="ABC transporter" evidence="5">
    <location>
        <begin position="16"/>
        <end position="269"/>
    </location>
</feature>
<gene>
    <name evidence="6" type="primary">txxe 401-ecsA</name>
    <name evidence="6" type="ORF">TXXE_01000</name>
</gene>
<accession>A0ABM8V090</accession>
<evidence type="ECO:0000256" key="2">
    <source>
        <dbReference type="ARBA" id="ARBA00022741"/>
    </source>
</evidence>
<keyword evidence="2" id="KW-0547">Nucleotide-binding</keyword>
<dbReference type="InterPro" id="IPR051782">
    <property type="entry name" value="ABC_Transporter_VariousFunc"/>
</dbReference>
<keyword evidence="3 6" id="KW-0067">ATP-binding</keyword>
<sequence>MKDWSSSATDGADREIRLAVDIRSAGYEAGKTVIRDVRFAVEAGKLVGLIGPNGAGKSTTIKSVLGLLAWVDGDIRFGGETGRSGASAQPGESAHSGASGQSGGTSRSGTGRYAYVPEQPVFYEYFTLWEHLRLAASAFGLAEEVFAPRAERLLERFRLLDHRHELPAKFSKGMQQKMMLAIGLMLEPDLYIVDEPFIGLDPHAVRDLLDMLEEERRRGAGILMSTHVLDTAERIADSFVLMDGGTVVAQGGLDEVRKQAGLGKEAPLFDCFLELTKR</sequence>
<dbReference type="PROSITE" id="PS00211">
    <property type="entry name" value="ABC_TRANSPORTER_1"/>
    <property type="match status" value="1"/>
</dbReference>
<feature type="region of interest" description="Disordered" evidence="4">
    <location>
        <begin position="81"/>
        <end position="110"/>
    </location>
</feature>
<evidence type="ECO:0000256" key="3">
    <source>
        <dbReference type="ARBA" id="ARBA00022840"/>
    </source>
</evidence>
<dbReference type="InterPro" id="IPR027417">
    <property type="entry name" value="P-loop_NTPase"/>
</dbReference>
<keyword evidence="7" id="KW-1185">Reference proteome</keyword>
<name>A0ABM8V090_THEXY</name>